<keyword evidence="2" id="KW-1185">Reference proteome</keyword>
<comment type="caution">
    <text evidence="1">The sequence shown here is derived from an EMBL/GenBank/DDBJ whole genome shotgun (WGS) entry which is preliminary data.</text>
</comment>
<dbReference type="AlphaFoldDB" id="A0AAN8VBL6"/>
<protein>
    <submittedName>
        <fullName evidence="1">Uncharacterized protein</fullName>
    </submittedName>
</protein>
<dbReference type="Pfam" id="PF25102">
    <property type="entry name" value="DUF7810"/>
    <property type="match status" value="1"/>
</dbReference>
<accession>A0AAN8VBL6</accession>
<dbReference type="Proteomes" id="UP001370490">
    <property type="component" value="Unassembled WGS sequence"/>
</dbReference>
<proteinExistence type="predicted"/>
<name>A0AAN8VBL6_9MAGN</name>
<dbReference type="InterPro" id="IPR056712">
    <property type="entry name" value="DUF7810"/>
</dbReference>
<evidence type="ECO:0000313" key="2">
    <source>
        <dbReference type="Proteomes" id="UP001370490"/>
    </source>
</evidence>
<dbReference type="EMBL" id="JBAMMX010000014">
    <property type="protein sequence ID" value="KAK6928564.1"/>
    <property type="molecule type" value="Genomic_DNA"/>
</dbReference>
<sequence>MCIYTTSPSCLVGWILQSRSPRDICRMSLYGIHLPGFGTFDEHNLTLLCNTRKNTIKTVHVSSLKSV</sequence>
<reference evidence="1 2" key="1">
    <citation type="submission" date="2023-12" db="EMBL/GenBank/DDBJ databases">
        <title>A high-quality genome assembly for Dillenia turbinata (Dilleniales).</title>
        <authorList>
            <person name="Chanderbali A."/>
        </authorList>
    </citation>
    <scope>NUCLEOTIDE SEQUENCE [LARGE SCALE GENOMIC DNA]</scope>
    <source>
        <strain evidence="1">LSX21</strain>
        <tissue evidence="1">Leaf</tissue>
    </source>
</reference>
<organism evidence="1 2">
    <name type="scientific">Dillenia turbinata</name>
    <dbReference type="NCBI Taxonomy" id="194707"/>
    <lineage>
        <taxon>Eukaryota</taxon>
        <taxon>Viridiplantae</taxon>
        <taxon>Streptophyta</taxon>
        <taxon>Embryophyta</taxon>
        <taxon>Tracheophyta</taxon>
        <taxon>Spermatophyta</taxon>
        <taxon>Magnoliopsida</taxon>
        <taxon>eudicotyledons</taxon>
        <taxon>Gunneridae</taxon>
        <taxon>Pentapetalae</taxon>
        <taxon>Dilleniales</taxon>
        <taxon>Dilleniaceae</taxon>
        <taxon>Dillenia</taxon>
    </lineage>
</organism>
<feature type="non-terminal residue" evidence="1">
    <location>
        <position position="67"/>
    </location>
</feature>
<gene>
    <name evidence="1" type="ORF">RJ641_007155</name>
</gene>
<evidence type="ECO:0000313" key="1">
    <source>
        <dbReference type="EMBL" id="KAK6928564.1"/>
    </source>
</evidence>